<dbReference type="AlphaFoldDB" id="A0A1C2DDE8"/>
<name>A0A1C2DDE8_9HYPH</name>
<accession>A0A1C2DDE8</accession>
<sequence>MFSARWQIDAKFGQKQTVLELMRKWEREIGSQVNIADLKFQIMTGSIGAREATIETHHQVESLARLEEFFAKIGKIDAHTKWGKEMEPYVVSGSSLWQIFRVVE</sequence>
<organism evidence="1 2">
    <name type="scientific">Mesorhizobium hungaricum</name>
    <dbReference type="NCBI Taxonomy" id="1566387"/>
    <lineage>
        <taxon>Bacteria</taxon>
        <taxon>Pseudomonadati</taxon>
        <taxon>Pseudomonadota</taxon>
        <taxon>Alphaproteobacteria</taxon>
        <taxon>Hyphomicrobiales</taxon>
        <taxon>Phyllobacteriaceae</taxon>
        <taxon>Mesorhizobium</taxon>
    </lineage>
</organism>
<evidence type="ECO:0000313" key="1">
    <source>
        <dbReference type="EMBL" id="OCX12767.1"/>
    </source>
</evidence>
<proteinExistence type="predicted"/>
<evidence type="ECO:0000313" key="2">
    <source>
        <dbReference type="Proteomes" id="UP000094412"/>
    </source>
</evidence>
<comment type="caution">
    <text evidence="1">The sequence shown here is derived from an EMBL/GenBank/DDBJ whole genome shotgun (WGS) entry which is preliminary data.</text>
</comment>
<keyword evidence="2" id="KW-1185">Reference proteome</keyword>
<protein>
    <recommendedName>
        <fullName evidence="3">NIPSNAP domain-containing protein</fullName>
    </recommendedName>
</protein>
<dbReference type="EMBL" id="MDEO01000036">
    <property type="protein sequence ID" value="OCX12767.1"/>
    <property type="molecule type" value="Genomic_DNA"/>
</dbReference>
<gene>
    <name evidence="1" type="ORF">QV13_24570</name>
</gene>
<evidence type="ECO:0008006" key="3">
    <source>
        <dbReference type="Google" id="ProtNLM"/>
    </source>
</evidence>
<dbReference type="RefSeq" id="WP_024924174.1">
    <property type="nucleotide sequence ID" value="NZ_MDEO01000036.1"/>
</dbReference>
<dbReference type="OrthoDB" id="7860011at2"/>
<reference evidence="1 2" key="1">
    <citation type="submission" date="2016-08" db="EMBL/GenBank/DDBJ databases">
        <title>Whole genome sequence of Mesorhizobium sp. strain UASWS1009 isolated from industrial sewage.</title>
        <authorList>
            <person name="Crovadore J."/>
            <person name="Calmin G."/>
            <person name="Chablais R."/>
            <person name="Cochard B."/>
            <person name="Lefort F."/>
        </authorList>
    </citation>
    <scope>NUCLEOTIDE SEQUENCE [LARGE SCALE GENOMIC DNA]</scope>
    <source>
        <strain evidence="1 2">UASWS1009</strain>
    </source>
</reference>
<dbReference type="Proteomes" id="UP000094412">
    <property type="component" value="Unassembled WGS sequence"/>
</dbReference>